<organism evidence="1 2">
    <name type="scientific">Microcystis flos-aquae TF09</name>
    <dbReference type="NCBI Taxonomy" id="2060473"/>
    <lineage>
        <taxon>Bacteria</taxon>
        <taxon>Bacillati</taxon>
        <taxon>Cyanobacteriota</taxon>
        <taxon>Cyanophyceae</taxon>
        <taxon>Oscillatoriophycideae</taxon>
        <taxon>Chroococcales</taxon>
        <taxon>Microcystaceae</taxon>
        <taxon>Microcystis</taxon>
    </lineage>
</organism>
<evidence type="ECO:0000313" key="1">
    <source>
        <dbReference type="EMBL" id="REJ40214.1"/>
    </source>
</evidence>
<dbReference type="InterPro" id="IPR009057">
    <property type="entry name" value="Homeodomain-like_sf"/>
</dbReference>
<dbReference type="Proteomes" id="UP000256873">
    <property type="component" value="Unassembled WGS sequence"/>
</dbReference>
<evidence type="ECO:0000313" key="2">
    <source>
        <dbReference type="Proteomes" id="UP000256873"/>
    </source>
</evidence>
<reference evidence="1 2" key="1">
    <citation type="submission" date="2017-10" db="EMBL/GenBank/DDBJ databases">
        <title>A large-scale comparative metagenomic study reveals the eutrophication-driven functional interactions in six Microcystis-epibionts communities.</title>
        <authorList>
            <person name="Li Q."/>
            <person name="Lin F."/>
        </authorList>
    </citation>
    <scope>NUCLEOTIDE SEQUENCE [LARGE SCALE GENOMIC DNA]</scope>
    <source>
        <strain evidence="1">TF09</strain>
    </source>
</reference>
<sequence length="157" mass="18062">MSTSSSTGKYLSPSQRQQLLEILTEPNIPDIDRKRIQIILFADEGKSPGEIRKLLDCTAATASKWILIAESGKIDHWQKYRRGRPSKVDQFYLDRLRELISKSPRDFGYSFNRWSGVWLAQHLEKEFGVALTPTHVNRLRKQLQPIRIIDLSPSAKA</sequence>
<dbReference type="EMBL" id="QQWC01000005">
    <property type="protein sequence ID" value="REJ40214.1"/>
    <property type="molecule type" value="Genomic_DNA"/>
</dbReference>
<protein>
    <submittedName>
        <fullName evidence="1">Helix-turn-helix domain-containing protein</fullName>
    </submittedName>
</protein>
<dbReference type="AlphaFoldDB" id="A0A3E0KYP5"/>
<accession>A0A3E0KYP5</accession>
<comment type="caution">
    <text evidence="1">The sequence shown here is derived from an EMBL/GenBank/DDBJ whole genome shotgun (WGS) entry which is preliminary data.</text>
</comment>
<gene>
    <name evidence="1" type="ORF">DWQ54_17885</name>
</gene>
<dbReference type="SUPFAM" id="SSF46689">
    <property type="entry name" value="Homeodomain-like"/>
    <property type="match status" value="1"/>
</dbReference>
<proteinExistence type="predicted"/>
<name>A0A3E0KYP5_9CHRO</name>
<dbReference type="Pfam" id="PF13565">
    <property type="entry name" value="HTH_32"/>
    <property type="match status" value="1"/>
</dbReference>